<evidence type="ECO:0000256" key="5">
    <source>
        <dbReference type="SAM" id="MobiDB-lite"/>
    </source>
</evidence>
<comment type="subcellular location">
    <subcellularLocation>
        <location evidence="1">Membrane</location>
        <topology evidence="1">Multi-pass membrane protein</topology>
    </subcellularLocation>
</comment>
<dbReference type="Pfam" id="PF00939">
    <property type="entry name" value="Na_sulph_symp"/>
    <property type="match status" value="1"/>
</dbReference>
<gene>
    <name evidence="7" type="ORF">CYMTET_35331</name>
</gene>
<evidence type="ECO:0000313" key="8">
    <source>
        <dbReference type="Proteomes" id="UP001190700"/>
    </source>
</evidence>
<sequence>MKGIEVYKRLSRAVTRHAPLLRLIVPLIAAGSIGCFADLQPEEPKVTRMAAVSVLMAGWWMSEAIPFSVTALLPIPLLPLLGIADKNAVASAYMNDSLFLFIGSFLMAAAIERSGLHRRVALLVLVQLGVQPRRLLLGFIAVSAFWSMWLSNTATAAMMVPMAVAVMRQVQGDDEEADIPSHELVDFTRGQAATDEREQEVVGKELPAAEARGPQADDTPSWAVDDPAQSCGHPATARSADEAMLLKRYSRGVVLSCAYACSIGGMSTLTGTGATPDRGPITCRNRRAPSQTPVAGAFDQRCSAAALCPIGPNIVFSALWGQLYPESDTVSFGRWLLFGFPLAFVLLLFLWVYFCTVYCPPSTTRTISQMLDVRTLSTQLSNLGHVTWAEKVLMCQLAMLTCLLMTRNIHGGLGWGSQFSVAVGDGSVIAAFAILLFVTPARSPFTTSQAGAYDALPESSREAVEGVAVSEESTMLLQADAVRKIDWDVSALDVSTTLHTGSALSGGGFQMGTTWMLGIPITQCMQM</sequence>
<evidence type="ECO:0000313" key="7">
    <source>
        <dbReference type="EMBL" id="KAK3255486.1"/>
    </source>
</evidence>
<keyword evidence="2 6" id="KW-0812">Transmembrane</keyword>
<feature type="transmembrane region" description="Helical" evidence="6">
    <location>
        <begin position="335"/>
        <end position="354"/>
    </location>
</feature>
<feature type="transmembrane region" description="Helical" evidence="6">
    <location>
        <begin position="59"/>
        <end position="81"/>
    </location>
</feature>
<proteinExistence type="predicted"/>
<name>A0AAE0F9S1_9CHLO</name>
<evidence type="ECO:0000256" key="4">
    <source>
        <dbReference type="ARBA" id="ARBA00023136"/>
    </source>
</evidence>
<keyword evidence="4 6" id="KW-0472">Membrane</keyword>
<feature type="transmembrane region" description="Helical" evidence="6">
    <location>
        <begin position="93"/>
        <end position="111"/>
    </location>
</feature>
<keyword evidence="8" id="KW-1185">Reference proteome</keyword>
<accession>A0AAE0F9S1</accession>
<feature type="transmembrane region" description="Helical" evidence="6">
    <location>
        <begin position="135"/>
        <end position="160"/>
    </location>
</feature>
<dbReference type="PROSITE" id="PS51257">
    <property type="entry name" value="PROKAR_LIPOPROTEIN"/>
    <property type="match status" value="1"/>
</dbReference>
<dbReference type="InterPro" id="IPR001898">
    <property type="entry name" value="SLC13A/DASS"/>
</dbReference>
<keyword evidence="3 6" id="KW-1133">Transmembrane helix</keyword>
<organism evidence="7 8">
    <name type="scientific">Cymbomonas tetramitiformis</name>
    <dbReference type="NCBI Taxonomy" id="36881"/>
    <lineage>
        <taxon>Eukaryota</taxon>
        <taxon>Viridiplantae</taxon>
        <taxon>Chlorophyta</taxon>
        <taxon>Pyramimonadophyceae</taxon>
        <taxon>Pyramimonadales</taxon>
        <taxon>Pyramimonadaceae</taxon>
        <taxon>Cymbomonas</taxon>
    </lineage>
</organism>
<protein>
    <submittedName>
        <fullName evidence="7">Uncharacterized protein</fullName>
    </submittedName>
</protein>
<evidence type="ECO:0000256" key="6">
    <source>
        <dbReference type="SAM" id="Phobius"/>
    </source>
</evidence>
<dbReference type="Proteomes" id="UP001190700">
    <property type="component" value="Unassembled WGS sequence"/>
</dbReference>
<dbReference type="PANTHER" id="PTHR10283">
    <property type="entry name" value="SOLUTE CARRIER FAMILY 13 MEMBER"/>
    <property type="match status" value="1"/>
</dbReference>
<evidence type="ECO:0000256" key="1">
    <source>
        <dbReference type="ARBA" id="ARBA00004141"/>
    </source>
</evidence>
<reference evidence="7 8" key="1">
    <citation type="journal article" date="2015" name="Genome Biol. Evol.">
        <title>Comparative Genomics of a Bacterivorous Green Alga Reveals Evolutionary Causalities and Consequences of Phago-Mixotrophic Mode of Nutrition.</title>
        <authorList>
            <person name="Burns J.A."/>
            <person name="Paasch A."/>
            <person name="Narechania A."/>
            <person name="Kim E."/>
        </authorList>
    </citation>
    <scope>NUCLEOTIDE SEQUENCE [LARGE SCALE GENOMIC DNA]</scope>
    <source>
        <strain evidence="7 8">PLY_AMNH</strain>
    </source>
</reference>
<feature type="region of interest" description="Disordered" evidence="5">
    <location>
        <begin position="209"/>
        <end position="236"/>
    </location>
</feature>
<dbReference type="EMBL" id="LGRX02022545">
    <property type="protein sequence ID" value="KAK3255486.1"/>
    <property type="molecule type" value="Genomic_DNA"/>
</dbReference>
<feature type="transmembrane region" description="Helical" evidence="6">
    <location>
        <begin position="20"/>
        <end position="39"/>
    </location>
</feature>
<evidence type="ECO:0000256" key="3">
    <source>
        <dbReference type="ARBA" id="ARBA00022989"/>
    </source>
</evidence>
<comment type="caution">
    <text evidence="7">The sequence shown here is derived from an EMBL/GenBank/DDBJ whole genome shotgun (WGS) entry which is preliminary data.</text>
</comment>
<dbReference type="PANTHER" id="PTHR10283:SF82">
    <property type="entry name" value="SOLUTE CARRIER FAMILY 13 MEMBER 2"/>
    <property type="match status" value="1"/>
</dbReference>
<dbReference type="GO" id="GO:0015140">
    <property type="term" value="F:malate transmembrane transporter activity"/>
    <property type="evidence" value="ECO:0007669"/>
    <property type="project" value="UniProtKB-ARBA"/>
</dbReference>
<dbReference type="AlphaFoldDB" id="A0AAE0F9S1"/>
<dbReference type="GO" id="GO:0005886">
    <property type="term" value="C:plasma membrane"/>
    <property type="evidence" value="ECO:0007669"/>
    <property type="project" value="TreeGrafter"/>
</dbReference>
<evidence type="ECO:0000256" key="2">
    <source>
        <dbReference type="ARBA" id="ARBA00022692"/>
    </source>
</evidence>